<organism evidence="1 2">
    <name type="scientific">Streptomyces lydicamycinicus</name>
    <dbReference type="NCBI Taxonomy" id="1546107"/>
    <lineage>
        <taxon>Bacteria</taxon>
        <taxon>Bacillati</taxon>
        <taxon>Actinomycetota</taxon>
        <taxon>Actinomycetes</taxon>
        <taxon>Kitasatosporales</taxon>
        <taxon>Streptomycetaceae</taxon>
        <taxon>Streptomyces</taxon>
    </lineage>
</organism>
<dbReference type="InterPro" id="IPR032854">
    <property type="entry name" value="ALKBH3"/>
</dbReference>
<dbReference type="EMBL" id="BBNO01000008">
    <property type="protein sequence ID" value="GAO11144.1"/>
    <property type="molecule type" value="Genomic_DNA"/>
</dbReference>
<proteinExistence type="predicted"/>
<dbReference type="Proteomes" id="UP000048965">
    <property type="component" value="Unassembled WGS sequence"/>
</dbReference>
<reference evidence="1 2" key="2">
    <citation type="journal article" date="2015" name="Stand. Genomic Sci.">
        <title>Draft genome sequence of marine-derived Streptomyces sp. TP-A0598, a producer of anti-MRSA antibiotic lydicamycins.</title>
        <authorList>
            <person name="Komaki H."/>
            <person name="Ichikawa N."/>
            <person name="Hosoyama A."/>
            <person name="Fujita N."/>
            <person name="Igarashi Y."/>
        </authorList>
    </citation>
    <scope>NUCLEOTIDE SEQUENCE [LARGE SCALE GENOMIC DNA]</scope>
    <source>
        <strain evidence="1 2">NBRC 110027</strain>
    </source>
</reference>
<dbReference type="GO" id="GO:0051213">
    <property type="term" value="F:dioxygenase activity"/>
    <property type="evidence" value="ECO:0007669"/>
    <property type="project" value="InterPro"/>
</dbReference>
<dbReference type="AlphaFoldDB" id="A0A0P4RDG3"/>
<evidence type="ECO:0000313" key="1">
    <source>
        <dbReference type="EMBL" id="GAO11144.1"/>
    </source>
</evidence>
<dbReference type="PANTHER" id="PTHR31212:SF4">
    <property type="entry name" value="ALPHA-KETOGLUTARATE-DEPENDENT DIOXYGENASE ALKB HOMOLOG 3"/>
    <property type="match status" value="1"/>
</dbReference>
<dbReference type="PANTHER" id="PTHR31212">
    <property type="entry name" value="ALPHA-KETOGLUTARATE-DEPENDENT DIOXYGENASE ALKB HOMOLOG 3"/>
    <property type="match status" value="1"/>
</dbReference>
<sequence>MPPEPRISDEIFSCPLPTEENLFAELSASVRWEDVGKGRQGAALTKLGTSGGVPLVRTTAQYGSATQRFRPVHERLAQQIQERAELPVGFNNALIERYTNAYTRMGSHSDQALDLAEDSFIAVFSCYRSPESGPPRKLIFETKQPGGEQLEIPLDHHGIVAFSVASNRRLKHRIVLDAPDRAANNQWMGVTFRTSKTLIRFSGGLPYLPQGTRLTSADEEQRRDFFRMRRRENTETDFVYPSLTYTVSEGDLMPPDAPEGAMDNLQ</sequence>
<dbReference type="SUPFAM" id="SSF51197">
    <property type="entry name" value="Clavaminate synthase-like"/>
    <property type="match status" value="1"/>
</dbReference>
<evidence type="ECO:0000313" key="2">
    <source>
        <dbReference type="Proteomes" id="UP000048965"/>
    </source>
</evidence>
<name>A0A0P4RDG3_9ACTN</name>
<reference evidence="2" key="1">
    <citation type="submission" date="2014-09" db="EMBL/GenBank/DDBJ databases">
        <title>Whole genome shotgun sequence of Streptomyces sp. NBRC 110027.</title>
        <authorList>
            <person name="Komaki H."/>
            <person name="Ichikawa N."/>
            <person name="Katano-Makiyama Y."/>
            <person name="Hosoyama A."/>
            <person name="Hashimoto M."/>
            <person name="Uohara A."/>
            <person name="Kitahashi Y."/>
            <person name="Ohji S."/>
            <person name="Kimura A."/>
            <person name="Yamazoe A."/>
            <person name="Igarashi Y."/>
            <person name="Fujita N."/>
        </authorList>
    </citation>
    <scope>NUCLEOTIDE SEQUENCE [LARGE SCALE GENOMIC DNA]</scope>
    <source>
        <strain evidence="2">NBRC 110027</strain>
    </source>
</reference>
<dbReference type="GO" id="GO:0006307">
    <property type="term" value="P:DNA alkylation repair"/>
    <property type="evidence" value="ECO:0007669"/>
    <property type="project" value="InterPro"/>
</dbReference>
<keyword evidence="2" id="KW-1185">Reference proteome</keyword>
<gene>
    <name evidence="1" type="ORF">TPA0598_08_00550</name>
</gene>
<dbReference type="OrthoDB" id="1164779at2"/>
<accession>A0A0P4RDG3</accession>
<comment type="caution">
    <text evidence="1">The sequence shown here is derived from an EMBL/GenBank/DDBJ whole genome shotgun (WGS) entry which is preliminary data.</text>
</comment>
<dbReference type="RefSeq" id="WP_042159045.1">
    <property type="nucleotide sequence ID" value="NZ_BBNO01000008.1"/>
</dbReference>
<evidence type="ECO:0008006" key="3">
    <source>
        <dbReference type="Google" id="ProtNLM"/>
    </source>
</evidence>
<protein>
    <recommendedName>
        <fullName evidence="3">Fe2OG dioxygenase domain-containing protein</fullName>
    </recommendedName>
</protein>
<dbReference type="Gene3D" id="2.60.120.590">
    <property type="entry name" value="Alpha-ketoglutarate-dependent dioxygenase AlkB-like"/>
    <property type="match status" value="1"/>
</dbReference>
<dbReference type="InterPro" id="IPR037151">
    <property type="entry name" value="AlkB-like_sf"/>
</dbReference>